<dbReference type="PANTHER" id="PTHR10605">
    <property type="entry name" value="HEPARAN SULFATE SULFOTRANSFERASE"/>
    <property type="match status" value="1"/>
</dbReference>
<dbReference type="Gene3D" id="3.40.50.300">
    <property type="entry name" value="P-loop containing nucleotide triphosphate hydrolases"/>
    <property type="match status" value="1"/>
</dbReference>
<dbReference type="SUPFAM" id="SSF52540">
    <property type="entry name" value="P-loop containing nucleoside triphosphate hydrolases"/>
    <property type="match status" value="1"/>
</dbReference>
<comment type="caution">
    <text evidence="6">The sequence shown here is derived from an EMBL/GenBank/DDBJ whole genome shotgun (WGS) entry which is preliminary data.</text>
</comment>
<feature type="transmembrane region" description="Helical" evidence="5">
    <location>
        <begin position="6"/>
        <end position="25"/>
    </location>
</feature>
<feature type="binding site" evidence="3">
    <location>
        <position position="245"/>
    </location>
    <ligand>
        <name>3'-phosphoadenylyl sulfate</name>
        <dbReference type="ChEBI" id="CHEBI:58339"/>
    </ligand>
</feature>
<keyword evidence="7" id="KW-1185">Reference proteome</keyword>
<evidence type="ECO:0000313" key="6">
    <source>
        <dbReference type="EMBL" id="CAH1788519.1"/>
    </source>
</evidence>
<dbReference type="EMBL" id="CAIIXF020000007">
    <property type="protein sequence ID" value="CAH1788519.1"/>
    <property type="molecule type" value="Genomic_DNA"/>
</dbReference>
<dbReference type="InterPro" id="IPR027417">
    <property type="entry name" value="P-loop_NTPase"/>
</dbReference>
<feature type="compositionally biased region" description="Acidic residues" evidence="4">
    <location>
        <begin position="107"/>
        <end position="125"/>
    </location>
</feature>
<feature type="non-terminal residue" evidence="6">
    <location>
        <position position="260"/>
    </location>
</feature>
<evidence type="ECO:0000313" key="7">
    <source>
        <dbReference type="Proteomes" id="UP000749559"/>
    </source>
</evidence>
<dbReference type="PANTHER" id="PTHR10605:SF72">
    <property type="entry name" value="HEPARAN SULFATE 3-O SULFOTRANSFERASE-B, ISOFORM A"/>
    <property type="match status" value="1"/>
</dbReference>
<feature type="compositionally biased region" description="Polar residues" evidence="4">
    <location>
        <begin position="73"/>
        <end position="98"/>
    </location>
</feature>
<gene>
    <name evidence="6" type="ORF">OFUS_LOCUS14033</name>
</gene>
<keyword evidence="5" id="KW-0812">Transmembrane</keyword>
<proteinExistence type="predicted"/>
<evidence type="ECO:0000256" key="1">
    <source>
        <dbReference type="ARBA" id="ARBA00022679"/>
    </source>
</evidence>
<sequence length="260" mass="29509">MKLTSTNLPLLVVMVTFCLLATFYYSRKTMKIKMTNITEITSGSASESHVNTDLNQAYPIDNNDNKILKSSKPENTLSSTKHLTDQKMQTSVHVQSDENSVERDDTTEYNEDNMDFNDESYADSNTDDLDPTSDLIANNTSPHDPCLPCKSVHIQGIIAGVKKGGTATVTSMLNKGSPHLCVSQSPYFIYGNGNQEELERKTYEKCDRDLSKVILHRETGCYSNKKCAERIYNYDRHMKLIFLIREPVERLVSEYLQYFA</sequence>
<dbReference type="GO" id="GO:0008467">
    <property type="term" value="F:[heparan sulfate]-glucosamine 3-sulfotransferase activity"/>
    <property type="evidence" value="ECO:0007669"/>
    <property type="project" value="TreeGrafter"/>
</dbReference>
<evidence type="ECO:0000256" key="4">
    <source>
        <dbReference type="SAM" id="MobiDB-lite"/>
    </source>
</evidence>
<dbReference type="Proteomes" id="UP000749559">
    <property type="component" value="Unassembled WGS sequence"/>
</dbReference>
<protein>
    <recommendedName>
        <fullName evidence="8">Sulfotransferase</fullName>
    </recommendedName>
</protein>
<dbReference type="AlphaFoldDB" id="A0A8S4P6A1"/>
<keyword evidence="1" id="KW-0808">Transferase</keyword>
<keyword evidence="5" id="KW-0472">Membrane</keyword>
<feature type="region of interest" description="Disordered" evidence="4">
    <location>
        <begin position="55"/>
        <end position="125"/>
    </location>
</feature>
<name>A0A8S4P6A1_OWEFU</name>
<evidence type="ECO:0000256" key="5">
    <source>
        <dbReference type="SAM" id="Phobius"/>
    </source>
</evidence>
<keyword evidence="5" id="KW-1133">Transmembrane helix</keyword>
<dbReference type="InterPro" id="IPR037359">
    <property type="entry name" value="NST/OST"/>
</dbReference>
<feature type="active site" description="For sulfotransferase activity" evidence="2">
    <location>
        <position position="163"/>
    </location>
</feature>
<accession>A0A8S4P6A1</accession>
<evidence type="ECO:0008006" key="8">
    <source>
        <dbReference type="Google" id="ProtNLM"/>
    </source>
</evidence>
<organism evidence="6 7">
    <name type="scientific">Owenia fusiformis</name>
    <name type="common">Polychaete worm</name>
    <dbReference type="NCBI Taxonomy" id="6347"/>
    <lineage>
        <taxon>Eukaryota</taxon>
        <taxon>Metazoa</taxon>
        <taxon>Spiralia</taxon>
        <taxon>Lophotrochozoa</taxon>
        <taxon>Annelida</taxon>
        <taxon>Polychaeta</taxon>
        <taxon>Sedentaria</taxon>
        <taxon>Canalipalpata</taxon>
        <taxon>Sabellida</taxon>
        <taxon>Oweniida</taxon>
        <taxon>Oweniidae</taxon>
        <taxon>Owenia</taxon>
    </lineage>
</organism>
<reference evidence="6" key="1">
    <citation type="submission" date="2022-03" db="EMBL/GenBank/DDBJ databases">
        <authorList>
            <person name="Martin C."/>
        </authorList>
    </citation>
    <scope>NUCLEOTIDE SEQUENCE</scope>
</reference>
<feature type="binding site" evidence="3">
    <location>
        <position position="253"/>
    </location>
    <ligand>
        <name>3'-phosphoadenylyl sulfate</name>
        <dbReference type="ChEBI" id="CHEBI:58339"/>
    </ligand>
</feature>
<evidence type="ECO:0000256" key="2">
    <source>
        <dbReference type="PIRSR" id="PIRSR637359-1"/>
    </source>
</evidence>
<evidence type="ECO:0000256" key="3">
    <source>
        <dbReference type="PIRSR" id="PIRSR637359-2"/>
    </source>
</evidence>